<evidence type="ECO:0000313" key="3">
    <source>
        <dbReference type="Proteomes" id="UP000697995"/>
    </source>
</evidence>
<evidence type="ECO:0000313" key="2">
    <source>
        <dbReference type="EMBL" id="MBK1659612.1"/>
    </source>
</evidence>
<reference evidence="2 3" key="1">
    <citation type="journal article" date="2020" name="Microorganisms">
        <title>Osmotic Adaptation and Compatible Solute Biosynthesis of Phototrophic Bacteria as Revealed from Genome Analyses.</title>
        <authorList>
            <person name="Imhoff J.F."/>
            <person name="Rahn T."/>
            <person name="Kunzel S."/>
            <person name="Keller A."/>
            <person name="Neulinger S.C."/>
        </authorList>
    </citation>
    <scope>NUCLEOTIDE SEQUENCE [LARGE SCALE GENOMIC DNA]</scope>
    <source>
        <strain evidence="2 3">DSM 15382</strain>
    </source>
</reference>
<name>A0ABS1D0I6_9PROT</name>
<feature type="region of interest" description="Disordered" evidence="1">
    <location>
        <begin position="44"/>
        <end position="107"/>
    </location>
</feature>
<organism evidence="2 3">
    <name type="scientific">Paracraurococcus ruber</name>
    <dbReference type="NCBI Taxonomy" id="77675"/>
    <lineage>
        <taxon>Bacteria</taxon>
        <taxon>Pseudomonadati</taxon>
        <taxon>Pseudomonadota</taxon>
        <taxon>Alphaproteobacteria</taxon>
        <taxon>Acetobacterales</taxon>
        <taxon>Roseomonadaceae</taxon>
        <taxon>Paracraurococcus</taxon>
    </lineage>
</organism>
<protein>
    <submittedName>
        <fullName evidence="2">Uncharacterized protein</fullName>
    </submittedName>
</protein>
<dbReference type="EMBL" id="NRSG01000112">
    <property type="protein sequence ID" value="MBK1659612.1"/>
    <property type="molecule type" value="Genomic_DNA"/>
</dbReference>
<dbReference type="Proteomes" id="UP000697995">
    <property type="component" value="Unassembled WGS sequence"/>
</dbReference>
<gene>
    <name evidence="2" type="ORF">CKO45_15355</name>
</gene>
<accession>A0ABS1D0I6</accession>
<evidence type="ECO:0000256" key="1">
    <source>
        <dbReference type="SAM" id="MobiDB-lite"/>
    </source>
</evidence>
<comment type="caution">
    <text evidence="2">The sequence shown here is derived from an EMBL/GenBank/DDBJ whole genome shotgun (WGS) entry which is preliminary data.</text>
</comment>
<feature type="compositionally biased region" description="Basic and acidic residues" evidence="1">
    <location>
        <begin position="74"/>
        <end position="83"/>
    </location>
</feature>
<keyword evidence="3" id="KW-1185">Reference proteome</keyword>
<feature type="compositionally biased region" description="Polar residues" evidence="1">
    <location>
        <begin position="49"/>
        <end position="60"/>
    </location>
</feature>
<sequence length="107" mass="11114">MPSSAMRPRTSGARTAARLAWWMRRSTSSGVPAGANMAKSVVVRKPGSPSASATVGTCGSSGVRWSPVTARIRTSPERTKGRPETASMQEICTSPATSAWVAGAPPR</sequence>
<feature type="compositionally biased region" description="Polar residues" evidence="1">
    <location>
        <begin position="86"/>
        <end position="97"/>
    </location>
</feature>
<proteinExistence type="predicted"/>